<accession>K8EBK8</accession>
<evidence type="ECO:0000259" key="1">
    <source>
        <dbReference type="Pfam" id="PF03364"/>
    </source>
</evidence>
<organism evidence="2 3">
    <name type="scientific">Bathycoccus prasinos</name>
    <dbReference type="NCBI Taxonomy" id="41875"/>
    <lineage>
        <taxon>Eukaryota</taxon>
        <taxon>Viridiplantae</taxon>
        <taxon>Chlorophyta</taxon>
        <taxon>Mamiellophyceae</taxon>
        <taxon>Mamiellales</taxon>
        <taxon>Bathycoccaceae</taxon>
        <taxon>Bathycoccus</taxon>
    </lineage>
</organism>
<sequence length="199" mass="22491">MDAFEAKSSKNLKCELVSNVANRFTVKGTILLGAHVNADDVYNMLTDYENASRVFPSTIKKVEYLGFEEEELEDGEARRPGAVKRIKQTCNWKFFIFGGNFNIELGVVENDAKRHMTCTLEGAASQRKFGFLREFEGSWEVEENGEEGTKVTHVLSVKPSLTPPYASDIFVKQVEGILEDVEREVGSWENGYAVPMHRR</sequence>
<feature type="domain" description="Coenzyme Q-binding protein COQ10 START" evidence="1">
    <location>
        <begin position="37"/>
        <end position="162"/>
    </location>
</feature>
<keyword evidence="3" id="KW-1185">Reference proteome</keyword>
<dbReference type="GeneID" id="19017466"/>
<dbReference type="InterPro" id="IPR005031">
    <property type="entry name" value="COQ10_START"/>
</dbReference>
<evidence type="ECO:0000313" key="3">
    <source>
        <dbReference type="Proteomes" id="UP000198341"/>
    </source>
</evidence>
<dbReference type="Pfam" id="PF03364">
    <property type="entry name" value="Polyketide_cyc"/>
    <property type="match status" value="1"/>
</dbReference>
<dbReference type="RefSeq" id="XP_007515077.1">
    <property type="nucleotide sequence ID" value="XM_007515015.1"/>
</dbReference>
<dbReference type="EMBL" id="FO082277">
    <property type="protein sequence ID" value="CCO15317.1"/>
    <property type="molecule type" value="Genomic_DNA"/>
</dbReference>
<dbReference type="Gene3D" id="3.30.530.20">
    <property type="match status" value="1"/>
</dbReference>
<reference evidence="2 3" key="1">
    <citation type="submission" date="2011-10" db="EMBL/GenBank/DDBJ databases">
        <authorList>
            <person name="Genoscope - CEA"/>
        </authorList>
    </citation>
    <scope>NUCLEOTIDE SEQUENCE [LARGE SCALE GENOMIC DNA]</scope>
    <source>
        <strain evidence="2 3">RCC 1105</strain>
    </source>
</reference>
<dbReference type="PANTHER" id="PTHR31385:SF1">
    <property type="entry name" value="PUTATIVE (DUF220)-RELATED"/>
    <property type="match status" value="1"/>
</dbReference>
<proteinExistence type="predicted"/>
<dbReference type="Proteomes" id="UP000198341">
    <property type="component" value="Chromosome 2"/>
</dbReference>
<dbReference type="AlphaFoldDB" id="K8EBK8"/>
<protein>
    <recommendedName>
        <fullName evidence="1">Coenzyme Q-binding protein COQ10 START domain-containing protein</fullName>
    </recommendedName>
</protein>
<evidence type="ECO:0000313" key="2">
    <source>
        <dbReference type="EMBL" id="CCO15317.1"/>
    </source>
</evidence>
<dbReference type="OrthoDB" id="530906at2759"/>
<dbReference type="KEGG" id="bpg:Bathy02g03530"/>
<dbReference type="PANTHER" id="PTHR31385">
    <property type="entry name" value="PUTATIVE (DUF220)-RELATED"/>
    <property type="match status" value="1"/>
</dbReference>
<gene>
    <name evidence="2" type="ORF">Bathy02g03530</name>
</gene>
<dbReference type="InterPro" id="IPR023393">
    <property type="entry name" value="START-like_dom_sf"/>
</dbReference>
<dbReference type="SUPFAM" id="SSF55961">
    <property type="entry name" value="Bet v1-like"/>
    <property type="match status" value="1"/>
</dbReference>
<name>K8EBK8_9CHLO</name>
<dbReference type="eggNOG" id="ENOG502SAII">
    <property type="taxonomic scope" value="Eukaryota"/>
</dbReference>